<dbReference type="Proteomes" id="UP000193467">
    <property type="component" value="Unassembled WGS sequence"/>
</dbReference>
<organism evidence="1 2">
    <name type="scientific">Leucosporidium creatinivorum</name>
    <dbReference type="NCBI Taxonomy" id="106004"/>
    <lineage>
        <taxon>Eukaryota</taxon>
        <taxon>Fungi</taxon>
        <taxon>Dikarya</taxon>
        <taxon>Basidiomycota</taxon>
        <taxon>Pucciniomycotina</taxon>
        <taxon>Microbotryomycetes</taxon>
        <taxon>Leucosporidiales</taxon>
        <taxon>Leucosporidium</taxon>
    </lineage>
</organism>
<evidence type="ECO:0000313" key="1">
    <source>
        <dbReference type="EMBL" id="ORY44657.1"/>
    </source>
</evidence>
<evidence type="ECO:0000313" key="2">
    <source>
        <dbReference type="Proteomes" id="UP000193467"/>
    </source>
</evidence>
<reference evidence="1 2" key="1">
    <citation type="submission" date="2016-07" db="EMBL/GenBank/DDBJ databases">
        <title>Pervasive Adenine N6-methylation of Active Genes in Fungi.</title>
        <authorList>
            <consortium name="DOE Joint Genome Institute"/>
            <person name="Mondo S.J."/>
            <person name="Dannebaum R.O."/>
            <person name="Kuo R.C."/>
            <person name="Labutti K."/>
            <person name="Haridas S."/>
            <person name="Kuo A."/>
            <person name="Salamov A."/>
            <person name="Ahrendt S.R."/>
            <person name="Lipzen A."/>
            <person name="Sullivan W."/>
            <person name="Andreopoulos W.B."/>
            <person name="Clum A."/>
            <person name="Lindquist E."/>
            <person name="Daum C."/>
            <person name="Ramamoorthy G.K."/>
            <person name="Gryganskyi A."/>
            <person name="Culley D."/>
            <person name="Magnuson J.K."/>
            <person name="James T.Y."/>
            <person name="O'Malley M.A."/>
            <person name="Stajich J.E."/>
            <person name="Spatafora J.W."/>
            <person name="Visel A."/>
            <person name="Grigoriev I.V."/>
        </authorList>
    </citation>
    <scope>NUCLEOTIDE SEQUENCE [LARGE SCALE GENOMIC DNA]</scope>
    <source>
        <strain evidence="1 2">62-1032</strain>
    </source>
</reference>
<gene>
    <name evidence="1" type="ORF">BCR35DRAFT_311145</name>
</gene>
<comment type="caution">
    <text evidence="1">The sequence shown here is derived from an EMBL/GenBank/DDBJ whole genome shotgun (WGS) entry which is preliminary data.</text>
</comment>
<dbReference type="AlphaFoldDB" id="A0A1Y2CCN4"/>
<accession>A0A1Y2CCN4</accession>
<protein>
    <submittedName>
        <fullName evidence="1">Uncharacterized protein</fullName>
    </submittedName>
</protein>
<dbReference type="InParanoid" id="A0A1Y2CCN4"/>
<proteinExistence type="predicted"/>
<keyword evidence="2" id="KW-1185">Reference proteome</keyword>
<dbReference type="EMBL" id="MCGR01000125">
    <property type="protein sequence ID" value="ORY44657.1"/>
    <property type="molecule type" value="Genomic_DNA"/>
</dbReference>
<name>A0A1Y2CCN4_9BASI</name>
<sequence>MCAVLYDSGGWRATARQCRRFLFFLTFADRAAPSPSSARLLPHWLLSTFLSACSIPSVVSLNRLSCSPSLLCDSSSA</sequence>